<feature type="compositionally biased region" description="Basic and acidic residues" evidence="1">
    <location>
        <begin position="197"/>
        <end position="215"/>
    </location>
</feature>
<organism evidence="2">
    <name type="scientific">Fusarium oxysporum f. sp. cepae</name>
    <dbReference type="NCBI Taxonomy" id="396571"/>
    <lineage>
        <taxon>Eukaryota</taxon>
        <taxon>Fungi</taxon>
        <taxon>Dikarya</taxon>
        <taxon>Ascomycota</taxon>
        <taxon>Pezizomycotina</taxon>
        <taxon>Sordariomycetes</taxon>
        <taxon>Hypocreomycetidae</taxon>
        <taxon>Hypocreales</taxon>
        <taxon>Nectriaceae</taxon>
        <taxon>Fusarium</taxon>
        <taxon>Fusarium oxysporum species complex</taxon>
    </lineage>
</organism>
<dbReference type="EMBL" id="MRCU01000007">
    <property type="protein sequence ID" value="RKK15375.1"/>
    <property type="molecule type" value="Genomic_DNA"/>
</dbReference>
<feature type="compositionally biased region" description="Low complexity" evidence="1">
    <location>
        <begin position="138"/>
        <end position="155"/>
    </location>
</feature>
<gene>
    <name evidence="2" type="ORF">BFJ65_g11910</name>
</gene>
<sequence>MSKYGLRDPSEVNPFDEKARRQWLSAYLEADGRYVEKLLSERYRSAVNAVGAKVHEKAKDQGHEAHDVGKVFFEYLVDRTVWWDCYKHVAKLGQAPAWPWQDIPGSTDMSEGSSLRYRTWRLENNLPVPEDLVADPTARPAQQAHVAPPVPVRQATDAQGQGSAGRESSLAAIKKMSGLAGSVFAHNKAADASRAQAAKEKKEKKEKAAADAKSEAKEKKVEVAQGRHAAEIIKIKATKVTDWSVDEDEESDLSPIIPLDEPVAVLPDFRANTEMPWMAEFPSAASRKAIWEDLYSMYGKRPFTGAVSGHFEVTLPPWLDFHRLVLGEDRVVYNEIRRQISPMLTIAWPIVNGKPVCLVVGVDPRFETLSTSPYVRLEVRRLWQWVCHWVLLANKGDSMTLADHLALVNAREKAGSRVDEDTWDRLTLAHVESMGDVRTAEYHARVQHEAEEQLVPELHAILQQPPRVAKQCLGLWVRRDKANMGMRIKFAFKYWVRVAIKSGKGTDDVFAWHDAVSNELVQETAEQSSDQ</sequence>
<accession>A0A3L6ND06</accession>
<evidence type="ECO:0000313" key="2">
    <source>
        <dbReference type="EMBL" id="RKK15375.1"/>
    </source>
</evidence>
<comment type="caution">
    <text evidence="2">The sequence shown here is derived from an EMBL/GenBank/DDBJ whole genome shotgun (WGS) entry which is preliminary data.</text>
</comment>
<feature type="region of interest" description="Disordered" evidence="1">
    <location>
        <begin position="194"/>
        <end position="215"/>
    </location>
</feature>
<evidence type="ECO:0000256" key="1">
    <source>
        <dbReference type="SAM" id="MobiDB-lite"/>
    </source>
</evidence>
<name>A0A3L6ND06_FUSOX</name>
<feature type="region of interest" description="Disordered" evidence="1">
    <location>
        <begin position="138"/>
        <end position="169"/>
    </location>
</feature>
<dbReference type="Proteomes" id="UP000270866">
    <property type="component" value="Chromosome 9"/>
</dbReference>
<reference evidence="2" key="1">
    <citation type="journal article" date="2018" name="Sci. Rep.">
        <title>Characterisation of pathogen-specific regions and novel effector candidates in Fusarium oxysporum f. sp. cepae.</title>
        <authorList>
            <person name="Armitage A.D."/>
            <person name="Taylor A."/>
            <person name="Sobczyk M.K."/>
            <person name="Baxter L."/>
            <person name="Greenfield B.P."/>
            <person name="Bates H.J."/>
            <person name="Wilson F."/>
            <person name="Jackson A.C."/>
            <person name="Ott S."/>
            <person name="Harrison R.J."/>
            <person name="Clarkson J.P."/>
        </authorList>
    </citation>
    <scope>NUCLEOTIDE SEQUENCE [LARGE SCALE GENOMIC DNA]</scope>
    <source>
        <strain evidence="2">FoC_Fus2</strain>
    </source>
</reference>
<dbReference type="AlphaFoldDB" id="A0A3L6ND06"/>
<proteinExistence type="predicted"/>
<protein>
    <submittedName>
        <fullName evidence="2">Uncharacterized protein</fullName>
    </submittedName>
</protein>